<gene>
    <name evidence="1" type="ORF">CAFE_37580</name>
</gene>
<dbReference type="Pfam" id="PF18937">
    <property type="entry name" value="DUF5685"/>
    <property type="match status" value="1"/>
</dbReference>
<dbReference type="EMBL" id="VWXL01000108">
    <property type="protein sequence ID" value="MVB13005.1"/>
    <property type="molecule type" value="Genomic_DNA"/>
</dbReference>
<reference evidence="1 2" key="1">
    <citation type="submission" date="2019-09" db="EMBL/GenBank/DDBJ databases">
        <title>Genome sequence of Clostridium sp. EA1.</title>
        <authorList>
            <person name="Poehlein A."/>
            <person name="Bengelsdorf F.R."/>
            <person name="Daniel R."/>
        </authorList>
    </citation>
    <scope>NUCLEOTIDE SEQUENCE [LARGE SCALE GENOMIC DNA]</scope>
    <source>
        <strain evidence="1 2">EA1</strain>
    </source>
</reference>
<proteinExistence type="predicted"/>
<keyword evidence="2" id="KW-1185">Reference proteome</keyword>
<dbReference type="AlphaFoldDB" id="A0A6N8I4W1"/>
<name>A0A6N8I4W1_9FIRM</name>
<dbReference type="Proteomes" id="UP000469440">
    <property type="component" value="Unassembled WGS sequence"/>
</dbReference>
<sequence>MIFLFGYVKPQKSELLVRELEAYNGIYCSLCKILGKKYGIAARLALNYDCTFYALVLISASSEPIPKLEKGRCVVNPLKQCAFCEKAGLEFEQASALTMILLYHKLKDDIFDSKGFKKYLRVFVLPIVRHAYRKAAADYPGLGEIISEAMDRQREIEHRDSPGLDSCAEPTARMMERIMEFSSGEDPSTPKSRVLNRFGYYIGRWIYFIDAADDLSDDLKEGAFNPLAIRFHLNGESDPEDIRKARAYANEVLNQTLSQLGAAYNLMEMNSMGSIVRNVVFLGLPQMQKELLFKKEKTNV</sequence>
<organism evidence="1 2">
    <name type="scientific">Caproicibacter fermentans</name>
    <dbReference type="NCBI Taxonomy" id="2576756"/>
    <lineage>
        <taxon>Bacteria</taxon>
        <taxon>Bacillati</taxon>
        <taxon>Bacillota</taxon>
        <taxon>Clostridia</taxon>
        <taxon>Eubacteriales</taxon>
        <taxon>Acutalibacteraceae</taxon>
        <taxon>Caproicibacter</taxon>
    </lineage>
</organism>
<dbReference type="InterPro" id="IPR043740">
    <property type="entry name" value="DUF5685"/>
</dbReference>
<evidence type="ECO:0000313" key="1">
    <source>
        <dbReference type="EMBL" id="MVB13005.1"/>
    </source>
</evidence>
<comment type="caution">
    <text evidence="1">The sequence shown here is derived from an EMBL/GenBank/DDBJ whole genome shotgun (WGS) entry which is preliminary data.</text>
</comment>
<evidence type="ECO:0000313" key="2">
    <source>
        <dbReference type="Proteomes" id="UP000469440"/>
    </source>
</evidence>
<accession>A0A6N8I4W1</accession>
<protein>
    <submittedName>
        <fullName evidence="1">Uncharacterized protein</fullName>
    </submittedName>
</protein>